<organism evidence="3 4">
    <name type="scientific">Vibrio fortis</name>
    <dbReference type="NCBI Taxonomy" id="212667"/>
    <lineage>
        <taxon>Bacteria</taxon>
        <taxon>Pseudomonadati</taxon>
        <taxon>Pseudomonadota</taxon>
        <taxon>Gammaproteobacteria</taxon>
        <taxon>Vibrionales</taxon>
        <taxon>Vibrionaceae</taxon>
        <taxon>Vibrio</taxon>
    </lineage>
</organism>
<gene>
    <name evidence="3" type="ORF">VFDL14_17770</name>
</gene>
<dbReference type="EMBL" id="JFFR01000012">
    <property type="protein sequence ID" value="KDN29098.1"/>
    <property type="molecule type" value="Genomic_DNA"/>
</dbReference>
<dbReference type="AlphaFoldDB" id="A0A066UXW9"/>
<evidence type="ECO:0000313" key="3">
    <source>
        <dbReference type="EMBL" id="KDN29098.1"/>
    </source>
</evidence>
<dbReference type="Proteomes" id="UP000027219">
    <property type="component" value="Unassembled WGS sequence"/>
</dbReference>
<reference evidence="3 4" key="1">
    <citation type="submission" date="2014-02" db="EMBL/GenBank/DDBJ databases">
        <title>Vibrio fortis Dalian14 Genome Sequencing.</title>
        <authorList>
            <person name="Wang Y."/>
            <person name="Song L."/>
            <person name="Liu G."/>
            <person name="Ding J."/>
        </authorList>
    </citation>
    <scope>NUCLEOTIDE SEQUENCE [LARGE SCALE GENOMIC DNA]</scope>
    <source>
        <strain evidence="3 4">Dalian14</strain>
    </source>
</reference>
<protein>
    <recommendedName>
        <fullName evidence="2">Lcl C-terminal domain-containing protein</fullName>
    </recommendedName>
</protein>
<comment type="caution">
    <text evidence="3">The sequence shown here is derived from an EMBL/GenBank/DDBJ whole genome shotgun (WGS) entry which is preliminary data.</text>
</comment>
<dbReference type="PANTHER" id="PTHR35812:SF1">
    <property type="entry name" value="LIPOPROTEIN"/>
    <property type="match status" value="1"/>
</dbReference>
<feature type="chain" id="PRO_5001632550" description="Lcl C-terminal domain-containing protein" evidence="1">
    <location>
        <begin position="20"/>
        <end position="185"/>
    </location>
</feature>
<dbReference type="RefSeq" id="WP_032550507.1">
    <property type="nucleotide sequence ID" value="NZ_JFFR01000012.1"/>
</dbReference>
<feature type="domain" description="Lcl C-terminal" evidence="2">
    <location>
        <begin position="41"/>
        <end position="183"/>
    </location>
</feature>
<evidence type="ECO:0000313" key="4">
    <source>
        <dbReference type="Proteomes" id="UP000027219"/>
    </source>
</evidence>
<dbReference type="STRING" id="212667.VFDL14_17770"/>
<keyword evidence="1" id="KW-0732">Signal</keyword>
<sequence>MKKLITTALIGLFSVGAVAQECSLDITKTAANSRYVTNSNGTFTDQLTGLTWMRCQVGKTWDVNTSSCTGTANKYFWQSALTMVESVNDENGNHALHKFAGEDKWRMPNIKELVSLKEVACHSPAVSTKVFGDSMNFEVGDLAAYIWSATSAGNGESIMTFDTVNGEVFQYNAAQFEFSVLLVAE</sequence>
<dbReference type="InterPro" id="IPR011460">
    <property type="entry name" value="Lcl_C"/>
</dbReference>
<evidence type="ECO:0000256" key="1">
    <source>
        <dbReference type="SAM" id="SignalP"/>
    </source>
</evidence>
<name>A0A066UXW9_9VIBR</name>
<dbReference type="OrthoDB" id="9793251at2"/>
<evidence type="ECO:0000259" key="2">
    <source>
        <dbReference type="Pfam" id="PF07603"/>
    </source>
</evidence>
<accession>A0A066UXW9</accession>
<dbReference type="PANTHER" id="PTHR35812">
    <property type="entry name" value="LIPOPROTEIN"/>
    <property type="match status" value="1"/>
</dbReference>
<keyword evidence="4" id="KW-1185">Reference proteome</keyword>
<proteinExistence type="predicted"/>
<dbReference type="Pfam" id="PF07603">
    <property type="entry name" value="Lcl_C"/>
    <property type="match status" value="1"/>
</dbReference>
<feature type="signal peptide" evidence="1">
    <location>
        <begin position="1"/>
        <end position="19"/>
    </location>
</feature>